<name>A0A645IGN6_9ZZZZ</name>
<protein>
    <submittedName>
        <fullName evidence="1">Uncharacterized protein</fullName>
    </submittedName>
</protein>
<accession>A0A645IGN6</accession>
<gene>
    <name evidence="1" type="ORF">SDC9_194112</name>
</gene>
<dbReference type="AlphaFoldDB" id="A0A645IGN6"/>
<proteinExistence type="predicted"/>
<evidence type="ECO:0000313" key="1">
    <source>
        <dbReference type="EMBL" id="MPN46523.1"/>
    </source>
</evidence>
<reference evidence="1" key="1">
    <citation type="submission" date="2019-08" db="EMBL/GenBank/DDBJ databases">
        <authorList>
            <person name="Kucharzyk K."/>
            <person name="Murdoch R.W."/>
            <person name="Higgins S."/>
            <person name="Loffler F."/>
        </authorList>
    </citation>
    <scope>NUCLEOTIDE SEQUENCE</scope>
</reference>
<sequence>MISGVADIQNGHHDSGLARRGGGCAYSSLQKRHFSFQRGNGRIAQARVHMPFGFQIKQGGNIIGVVIFVGCALNNRQYAGLS</sequence>
<comment type="caution">
    <text evidence="1">The sequence shown here is derived from an EMBL/GenBank/DDBJ whole genome shotgun (WGS) entry which is preliminary data.</text>
</comment>
<organism evidence="1">
    <name type="scientific">bioreactor metagenome</name>
    <dbReference type="NCBI Taxonomy" id="1076179"/>
    <lineage>
        <taxon>unclassified sequences</taxon>
        <taxon>metagenomes</taxon>
        <taxon>ecological metagenomes</taxon>
    </lineage>
</organism>
<dbReference type="EMBL" id="VSSQ01107259">
    <property type="protein sequence ID" value="MPN46523.1"/>
    <property type="molecule type" value="Genomic_DNA"/>
</dbReference>